<dbReference type="PROSITE" id="PS50089">
    <property type="entry name" value="ZF_RING_2"/>
    <property type="match status" value="1"/>
</dbReference>
<keyword evidence="4" id="KW-1185">Reference proteome</keyword>
<dbReference type="InterPro" id="IPR052748">
    <property type="entry name" value="ISR_Activator"/>
</dbReference>
<dbReference type="eggNOG" id="KOG1550">
    <property type="taxonomic scope" value="Eukaryota"/>
</dbReference>
<dbReference type="Proteomes" id="UP000266841">
    <property type="component" value="Unassembled WGS sequence"/>
</dbReference>
<dbReference type="SUPFAM" id="SSF81901">
    <property type="entry name" value="HCP-like"/>
    <property type="match status" value="1"/>
</dbReference>
<name>K0S0K8_THAOC</name>
<comment type="caution">
    <text evidence="3">The sequence shown here is derived from an EMBL/GenBank/DDBJ whole genome shotgun (WGS) entry which is preliminary data.</text>
</comment>
<dbReference type="Gene3D" id="1.25.40.10">
    <property type="entry name" value="Tetratricopeptide repeat domain"/>
    <property type="match status" value="1"/>
</dbReference>
<reference evidence="3 4" key="1">
    <citation type="journal article" date="2012" name="Genome Biol.">
        <title>Genome and low-iron response of an oceanic diatom adapted to chronic iron limitation.</title>
        <authorList>
            <person name="Lommer M."/>
            <person name="Specht M."/>
            <person name="Roy A.S."/>
            <person name="Kraemer L."/>
            <person name="Andreson R."/>
            <person name="Gutowska M.A."/>
            <person name="Wolf J."/>
            <person name="Bergner S.V."/>
            <person name="Schilhabel M.B."/>
            <person name="Klostermeier U.C."/>
            <person name="Beiko R.G."/>
            <person name="Rosenstiel P."/>
            <person name="Hippler M."/>
            <person name="Laroche J."/>
        </authorList>
    </citation>
    <scope>NUCLEOTIDE SEQUENCE [LARGE SCALE GENOMIC DNA]</scope>
    <source>
        <strain evidence="3 4">CCMP1005</strain>
    </source>
</reference>
<dbReference type="SUPFAM" id="SSF57850">
    <property type="entry name" value="RING/U-box"/>
    <property type="match status" value="1"/>
</dbReference>
<evidence type="ECO:0000313" key="3">
    <source>
        <dbReference type="EMBL" id="EJK54606.1"/>
    </source>
</evidence>
<dbReference type="Pfam" id="PF08238">
    <property type="entry name" value="Sel1"/>
    <property type="match status" value="2"/>
</dbReference>
<dbReference type="PANTHER" id="PTHR45011:SF1">
    <property type="entry name" value="DAP3-BINDING CELL DEATH ENHANCER 1"/>
    <property type="match status" value="1"/>
</dbReference>
<dbReference type="InterPro" id="IPR006597">
    <property type="entry name" value="Sel1-like"/>
</dbReference>
<evidence type="ECO:0000313" key="4">
    <source>
        <dbReference type="Proteomes" id="UP000266841"/>
    </source>
</evidence>
<keyword evidence="1" id="KW-0863">Zinc-finger</keyword>
<dbReference type="GO" id="GO:0008270">
    <property type="term" value="F:zinc ion binding"/>
    <property type="evidence" value="ECO:0007669"/>
    <property type="project" value="UniProtKB-KW"/>
</dbReference>
<gene>
    <name evidence="3" type="ORF">THAOC_25750</name>
</gene>
<dbReference type="InterPro" id="IPR011990">
    <property type="entry name" value="TPR-like_helical_dom_sf"/>
</dbReference>
<proteinExistence type="predicted"/>
<accession>K0S0K8</accession>
<keyword evidence="1" id="KW-0479">Metal-binding</keyword>
<sequence length="323" mass="35849">MDAEIETGELTLVYVEDKMRFKHTHHTILSLASSLATFTLCHGIAEEIRRRRIVMSNEAAAVAQAAGSAAAQVAVESADQAARSFHQRLIASGHGRPEIDMCPICFDLVELPMHKNSKVKACCMKRVCDGCDLAAAQRGMYDTCPFCRTAIPADDASMLAMIQKRVGKGDAVAIKVLGEQYYYGMLGVAKDVPRAVELWTEAAELGSLDAHYELGHRYYDSDVVEEDKPRGIRHWQQAAMNGHVLSRHNLGVAECENGNYQFAVQHLMISAKMGWERSLHCIKQMFKEGLVTKAQYAEALMGYRDAVEETKSPQREEAKRLGV</sequence>
<feature type="domain" description="RING-type" evidence="2">
    <location>
        <begin position="102"/>
        <end position="148"/>
    </location>
</feature>
<dbReference type="SMART" id="SM00671">
    <property type="entry name" value="SEL1"/>
    <property type="match status" value="2"/>
</dbReference>
<organism evidence="3 4">
    <name type="scientific">Thalassiosira oceanica</name>
    <name type="common">Marine diatom</name>
    <dbReference type="NCBI Taxonomy" id="159749"/>
    <lineage>
        <taxon>Eukaryota</taxon>
        <taxon>Sar</taxon>
        <taxon>Stramenopiles</taxon>
        <taxon>Ochrophyta</taxon>
        <taxon>Bacillariophyta</taxon>
        <taxon>Coscinodiscophyceae</taxon>
        <taxon>Thalassiosirophycidae</taxon>
        <taxon>Thalassiosirales</taxon>
        <taxon>Thalassiosiraceae</taxon>
        <taxon>Thalassiosira</taxon>
    </lineage>
</organism>
<dbReference type="AlphaFoldDB" id="K0S0K8"/>
<evidence type="ECO:0000256" key="1">
    <source>
        <dbReference type="PROSITE-ProRule" id="PRU00175"/>
    </source>
</evidence>
<protein>
    <recommendedName>
        <fullName evidence="2">RING-type domain-containing protein</fullName>
    </recommendedName>
</protein>
<keyword evidence="1" id="KW-0862">Zinc</keyword>
<evidence type="ECO:0000259" key="2">
    <source>
        <dbReference type="PROSITE" id="PS50089"/>
    </source>
</evidence>
<dbReference type="PANTHER" id="PTHR45011">
    <property type="entry name" value="DAP3-BINDING CELL DEATH ENHANCER 1"/>
    <property type="match status" value="1"/>
</dbReference>
<dbReference type="InterPro" id="IPR001841">
    <property type="entry name" value="Znf_RING"/>
</dbReference>
<dbReference type="EMBL" id="AGNL01035580">
    <property type="protein sequence ID" value="EJK54606.1"/>
    <property type="molecule type" value="Genomic_DNA"/>
</dbReference>